<organism evidence="5 6">
    <name type="scientific">Dictyostelium firmibasis</name>
    <dbReference type="NCBI Taxonomy" id="79012"/>
    <lineage>
        <taxon>Eukaryota</taxon>
        <taxon>Amoebozoa</taxon>
        <taxon>Evosea</taxon>
        <taxon>Eumycetozoa</taxon>
        <taxon>Dictyostelia</taxon>
        <taxon>Dictyosteliales</taxon>
        <taxon>Dictyosteliaceae</taxon>
        <taxon>Dictyostelium</taxon>
    </lineage>
</organism>
<evidence type="ECO:0000256" key="1">
    <source>
        <dbReference type="ARBA" id="ARBA00004613"/>
    </source>
</evidence>
<evidence type="ECO:0000256" key="2">
    <source>
        <dbReference type="ARBA" id="ARBA00022525"/>
    </source>
</evidence>
<keyword evidence="3" id="KW-0732">Signal</keyword>
<name>A0AAN7TV27_9MYCE</name>
<accession>A0AAN7TV27</accession>
<dbReference type="Proteomes" id="UP001344447">
    <property type="component" value="Unassembled WGS sequence"/>
</dbReference>
<dbReference type="InterPro" id="IPR033764">
    <property type="entry name" value="Sdr_B"/>
</dbReference>
<reference evidence="5 6" key="1">
    <citation type="submission" date="2023-11" db="EMBL/GenBank/DDBJ databases">
        <title>Dfirmibasis_genome.</title>
        <authorList>
            <person name="Edelbroek B."/>
            <person name="Kjellin J."/>
            <person name="Jerlstrom-Hultqvist J."/>
            <person name="Soderbom F."/>
        </authorList>
    </citation>
    <scope>NUCLEOTIDE SEQUENCE [LARGE SCALE GENOMIC DNA]</scope>
    <source>
        <strain evidence="5 6">TNS-C-14</strain>
    </source>
</reference>
<dbReference type="Pfam" id="PF17210">
    <property type="entry name" value="SdrD_B"/>
    <property type="match status" value="1"/>
</dbReference>
<comment type="caution">
    <text evidence="5">The sequence shown here is derived from an EMBL/GenBank/DDBJ whole genome shotgun (WGS) entry which is preliminary data.</text>
</comment>
<evidence type="ECO:0000259" key="4">
    <source>
        <dbReference type="Pfam" id="PF17210"/>
    </source>
</evidence>
<sequence>MPISRTLQWNGTDITMNITSSGGQKSPTQILGINIPTNTSSFNNADLLSFFSNKTYASFLSHFNCRLNAPTCEEIKFSEVINDICLIMASVDGYDRVSLYGRDTTSGYAQTAFSSFNQIKPLSWRVVKNGTFNANANASECSPIMMTERQDYFSLGCFNRVCENPNFVVLKPNISINYVKICYDSYSASEFIMYSFARCSNPSLEITRPPLSIDFSISGYAFQDDQPDGIYDPSVDTPIIGVIVELVTSGGSPVRNKFGLVVPAVTNVRGYYIFGDIARGAYKLKFNFPPQYVATTKIRNPDDYTTSKINPNFFTDVYILSNTAAGVRMTTNQDDGVTTDRILPGVNAGVVIGDVL</sequence>
<dbReference type="SUPFAM" id="SSF117074">
    <property type="entry name" value="Hypothetical protein PA1324"/>
    <property type="match status" value="1"/>
</dbReference>
<dbReference type="GO" id="GO:0005576">
    <property type="term" value="C:extracellular region"/>
    <property type="evidence" value="ECO:0007669"/>
    <property type="project" value="UniProtKB-SubCell"/>
</dbReference>
<keyword evidence="2" id="KW-0964">Secreted</keyword>
<dbReference type="Gene3D" id="2.60.40.10">
    <property type="entry name" value="Immunoglobulins"/>
    <property type="match status" value="1"/>
</dbReference>
<feature type="domain" description="SD-repeat containing protein B" evidence="4">
    <location>
        <begin position="216"/>
        <end position="316"/>
    </location>
</feature>
<proteinExistence type="predicted"/>
<gene>
    <name evidence="5" type="ORF">RB653_007068</name>
</gene>
<evidence type="ECO:0000256" key="3">
    <source>
        <dbReference type="ARBA" id="ARBA00022729"/>
    </source>
</evidence>
<evidence type="ECO:0000313" key="6">
    <source>
        <dbReference type="Proteomes" id="UP001344447"/>
    </source>
</evidence>
<dbReference type="EMBL" id="JAVFKY010000005">
    <property type="protein sequence ID" value="KAK5575933.1"/>
    <property type="molecule type" value="Genomic_DNA"/>
</dbReference>
<protein>
    <recommendedName>
        <fullName evidence="4">SD-repeat containing protein B domain-containing protein</fullName>
    </recommendedName>
</protein>
<dbReference type="InterPro" id="IPR013783">
    <property type="entry name" value="Ig-like_fold"/>
</dbReference>
<evidence type="ECO:0000313" key="5">
    <source>
        <dbReference type="EMBL" id="KAK5575933.1"/>
    </source>
</evidence>
<comment type="subcellular location">
    <subcellularLocation>
        <location evidence="1">Secreted</location>
    </subcellularLocation>
</comment>
<keyword evidence="6" id="KW-1185">Reference proteome</keyword>
<dbReference type="AlphaFoldDB" id="A0AAN7TV27"/>